<evidence type="ECO:0000256" key="1">
    <source>
        <dbReference type="ARBA" id="ARBA00000966"/>
    </source>
</evidence>
<dbReference type="InterPro" id="IPR001547">
    <property type="entry name" value="Glyco_hydro_5"/>
</dbReference>
<keyword evidence="11" id="KW-1185">Reference proteome</keyword>
<reference evidence="11" key="1">
    <citation type="journal article" date="2019" name="Int. J. Syst. Evol. Microbiol.">
        <title>The Global Catalogue of Microorganisms (GCM) 10K type strain sequencing project: providing services to taxonomists for standard genome sequencing and annotation.</title>
        <authorList>
            <consortium name="The Broad Institute Genomics Platform"/>
            <consortium name="The Broad Institute Genome Sequencing Center for Infectious Disease"/>
            <person name="Wu L."/>
            <person name="Ma J."/>
        </authorList>
    </citation>
    <scope>NUCLEOTIDE SEQUENCE [LARGE SCALE GENOMIC DNA]</scope>
    <source>
        <strain evidence="11">IBRC-M 10908</strain>
    </source>
</reference>
<dbReference type="Pfam" id="PF00150">
    <property type="entry name" value="Cellulase"/>
    <property type="match status" value="1"/>
</dbReference>
<keyword evidence="5 8" id="KW-0119">Carbohydrate metabolism</keyword>
<keyword evidence="4 8" id="KW-0136">Cellulose degradation</keyword>
<evidence type="ECO:0000259" key="9">
    <source>
        <dbReference type="PROSITE" id="PS51173"/>
    </source>
</evidence>
<dbReference type="SUPFAM" id="SSF49384">
    <property type="entry name" value="Carbohydrate-binding domain"/>
    <property type="match status" value="1"/>
</dbReference>
<dbReference type="EC" id="3.2.1.4" evidence="8"/>
<dbReference type="Gene3D" id="2.60.40.290">
    <property type="match status" value="1"/>
</dbReference>
<dbReference type="InterPro" id="IPR012291">
    <property type="entry name" value="CBM2_carb-bd_dom_sf"/>
</dbReference>
<comment type="catalytic activity">
    <reaction evidence="1 8">
        <text>Endohydrolysis of (1-&gt;4)-beta-D-glucosidic linkages in cellulose, lichenin and cereal beta-D-glucans.</text>
        <dbReference type="EC" id="3.2.1.4"/>
    </reaction>
</comment>
<evidence type="ECO:0000256" key="2">
    <source>
        <dbReference type="ARBA" id="ARBA00022729"/>
    </source>
</evidence>
<name>A0ABV8U4E5_9ACTN</name>
<keyword evidence="2" id="KW-0732">Signal</keyword>
<dbReference type="PROSITE" id="PS51173">
    <property type="entry name" value="CBM2"/>
    <property type="match status" value="1"/>
</dbReference>
<keyword evidence="3 8" id="KW-0378">Hydrolase</keyword>
<accession>A0ABV8U4E5</accession>
<dbReference type="SMART" id="SM00637">
    <property type="entry name" value="CBD_II"/>
    <property type="match status" value="1"/>
</dbReference>
<protein>
    <recommendedName>
        <fullName evidence="8">Endoglucanase</fullName>
        <ecNumber evidence="8">3.2.1.4</ecNumber>
    </recommendedName>
</protein>
<dbReference type="Proteomes" id="UP001595823">
    <property type="component" value="Unassembled WGS sequence"/>
</dbReference>
<comment type="similarity">
    <text evidence="8">Belongs to the glycosyl hydrolase 5 (cellulase A) family.</text>
</comment>
<feature type="domain" description="CBM2" evidence="9">
    <location>
        <begin position="357"/>
        <end position="458"/>
    </location>
</feature>
<evidence type="ECO:0000256" key="8">
    <source>
        <dbReference type="RuleBase" id="RU361153"/>
    </source>
</evidence>
<dbReference type="Gene3D" id="3.20.20.80">
    <property type="entry name" value="Glycosidases"/>
    <property type="match status" value="1"/>
</dbReference>
<dbReference type="InterPro" id="IPR008965">
    <property type="entry name" value="CBM2/CBM3_carb-bd_dom_sf"/>
</dbReference>
<evidence type="ECO:0000256" key="5">
    <source>
        <dbReference type="ARBA" id="ARBA00023277"/>
    </source>
</evidence>
<dbReference type="EMBL" id="JBHSDK010000061">
    <property type="protein sequence ID" value="MFC4338009.1"/>
    <property type="molecule type" value="Genomic_DNA"/>
</dbReference>
<dbReference type="SUPFAM" id="SSF51445">
    <property type="entry name" value="(Trans)glycosidases"/>
    <property type="match status" value="1"/>
</dbReference>
<dbReference type="InterPro" id="IPR017853">
    <property type="entry name" value="GH"/>
</dbReference>
<dbReference type="PANTHER" id="PTHR34142">
    <property type="entry name" value="ENDO-BETA-1,4-GLUCANASE A"/>
    <property type="match status" value="1"/>
</dbReference>
<evidence type="ECO:0000256" key="6">
    <source>
        <dbReference type="ARBA" id="ARBA00023295"/>
    </source>
</evidence>
<dbReference type="InterPro" id="IPR001919">
    <property type="entry name" value="CBD2"/>
</dbReference>
<dbReference type="InterPro" id="IPR018087">
    <property type="entry name" value="Glyco_hydro_5_CS"/>
</dbReference>
<evidence type="ECO:0000313" key="10">
    <source>
        <dbReference type="EMBL" id="MFC4338009.1"/>
    </source>
</evidence>
<dbReference type="RefSeq" id="WP_380625594.1">
    <property type="nucleotide sequence ID" value="NZ_JBHSDK010000061.1"/>
</dbReference>
<dbReference type="PANTHER" id="PTHR34142:SF1">
    <property type="entry name" value="GLYCOSIDE HYDROLASE FAMILY 5 DOMAIN-CONTAINING PROTEIN"/>
    <property type="match status" value="1"/>
</dbReference>
<keyword evidence="6 8" id="KW-0326">Glycosidase</keyword>
<evidence type="ECO:0000313" key="11">
    <source>
        <dbReference type="Proteomes" id="UP001595823"/>
    </source>
</evidence>
<evidence type="ECO:0000256" key="7">
    <source>
        <dbReference type="ARBA" id="ARBA00023326"/>
    </source>
</evidence>
<dbReference type="PROSITE" id="PS00659">
    <property type="entry name" value="GLYCOSYL_HYDROL_F5"/>
    <property type="match status" value="1"/>
</dbReference>
<proteinExistence type="inferred from homology"/>
<comment type="caution">
    <text evidence="10">The sequence shown here is derived from an EMBL/GenBank/DDBJ whole genome shotgun (WGS) entry which is preliminary data.</text>
</comment>
<dbReference type="Pfam" id="PF00553">
    <property type="entry name" value="CBM_2"/>
    <property type="match status" value="1"/>
</dbReference>
<evidence type="ECO:0000256" key="3">
    <source>
        <dbReference type="ARBA" id="ARBA00022801"/>
    </source>
</evidence>
<gene>
    <name evidence="10" type="ORF">ACFPET_22720</name>
</gene>
<organism evidence="10 11">
    <name type="scientific">Salininema proteolyticum</name>
    <dbReference type="NCBI Taxonomy" id="1607685"/>
    <lineage>
        <taxon>Bacteria</taxon>
        <taxon>Bacillati</taxon>
        <taxon>Actinomycetota</taxon>
        <taxon>Actinomycetes</taxon>
        <taxon>Glycomycetales</taxon>
        <taxon>Glycomycetaceae</taxon>
        <taxon>Salininema</taxon>
    </lineage>
</organism>
<sequence>MHPSRRPKRLAGLMAVLGTALALALLGHGIAVGGVPDDEPATAAASPVAEHGRLDVCGTKLCDSAGTPVQLRGMSTHGLQWFSQCVNDASLDALATDWRADIVRLSMYIQEGGYEDDPAGFTERMHGLIDDATARGMYVIVDWHMLDPGDPHYNLEAAKTFFGEIAAEHGGQDNIFYEVANEPNGVEWPRIKSYHEEIIPVIRRHDSDGVILLGTADWSSLGVSGGSDEQEVVDDPVDASNIMYTFHFYAASHREEYLGALSRAADSIPVFVTEFGTQDYAGEGANDFAMSQRYLDLMESEDISWVNWNFSDDHRSGAVFEPGTCPDGPYSGTTRLKEAGEWIRDRIREDRGSDDPGEPPTGECTAEITVVDEWSSGWSGDVSVTAGEDNLTGWTVTWDWPDGQAVSSHWNADLSESGSTVTASDVGWNGDIAAGETVNAFGFVADGDSAAPTVECGA</sequence>
<keyword evidence="7 8" id="KW-0624">Polysaccharide degradation</keyword>
<evidence type="ECO:0000256" key="4">
    <source>
        <dbReference type="ARBA" id="ARBA00023001"/>
    </source>
</evidence>